<feature type="transmembrane region" description="Helical" evidence="1">
    <location>
        <begin position="140"/>
        <end position="160"/>
    </location>
</feature>
<reference evidence="2" key="2">
    <citation type="submission" date="2021-04" db="EMBL/GenBank/DDBJ databases">
        <authorList>
            <person name="Gilroy R."/>
        </authorList>
    </citation>
    <scope>NUCLEOTIDE SEQUENCE</scope>
    <source>
        <strain evidence="2">14975</strain>
    </source>
</reference>
<keyword evidence="1" id="KW-0812">Transmembrane</keyword>
<protein>
    <recommendedName>
        <fullName evidence="4">Glycosyltransferase RgtA/B/C/D-like domain-containing protein</fullName>
    </recommendedName>
</protein>
<reference evidence="2" key="1">
    <citation type="journal article" date="2021" name="PeerJ">
        <title>Extensive microbial diversity within the chicken gut microbiome revealed by metagenomics and culture.</title>
        <authorList>
            <person name="Gilroy R."/>
            <person name="Ravi A."/>
            <person name="Getino M."/>
            <person name="Pursley I."/>
            <person name="Horton D.L."/>
            <person name="Alikhan N.F."/>
            <person name="Baker D."/>
            <person name="Gharbi K."/>
            <person name="Hall N."/>
            <person name="Watson M."/>
            <person name="Adriaenssens E.M."/>
            <person name="Foster-Nyarko E."/>
            <person name="Jarju S."/>
            <person name="Secka A."/>
            <person name="Antonio M."/>
            <person name="Oren A."/>
            <person name="Chaudhuri R.R."/>
            <person name="La Ragione R."/>
            <person name="Hildebrand F."/>
            <person name="Pallen M.J."/>
        </authorList>
    </citation>
    <scope>NUCLEOTIDE SEQUENCE</scope>
    <source>
        <strain evidence="2">14975</strain>
    </source>
</reference>
<feature type="transmembrane region" description="Helical" evidence="1">
    <location>
        <begin position="271"/>
        <end position="293"/>
    </location>
</feature>
<feature type="transmembrane region" description="Helical" evidence="1">
    <location>
        <begin position="408"/>
        <end position="426"/>
    </location>
</feature>
<feature type="transmembrane region" description="Helical" evidence="1">
    <location>
        <begin position="232"/>
        <end position="265"/>
    </location>
</feature>
<sequence>MKSNKAFISIRIILAVLMLLLCGTRLFITFDGLGHASVMNQAQIARNLAQGNGMTSLWTSPLDLIKANKVAEQEALASGEPDAKPVVDLAHFPNIHEAPLNICFMAVALRLTGYHDFYAKRAELEAEQRLTHGNYPGDRVIAATSTIFFMLSMVLAYLLITRLFDEAIAASVVPLILCNETMLNYAVSGLPQPLMACCLLAALHFLLTAIRLRDQDKDFNRRQPLLKKPHVWVMLSFVSMGFMTLAGWSAAWGVVGLALFCLAYFRRGVVYAFAGPIVVFLMCYFVAAAQLGLYNGVIQYYFFCAADCLGGSGTADALRTGLDSASPVNDSGFLLRLLGYTFGQFGNTVAVMGGIFAAAFFFLALFHRYNRSEVEGFKWAAMLMWSLCALGMAMTAGAEAYAETQLQVLFLPVFLAYGIALVYNFVVKAGISTNINRARGFAFFLIFAVCCGPFISQLHTAVVTAVRLQDHGLVKFPPYYPPALYGRTELRSANKLRPGLVDLTPPQDVIVTDQPWAVAWYAQRRAVWLPKSVETFNTVSDIVQNAGLKISGILMTPTTQAISGQGLYALNGEMGEFAPLALETHVLLIAPERNIRLSDLFTQPASSKEKTASPLGAIVSSGGRFPRMSLLFGTHYILYTPAE</sequence>
<feature type="transmembrane region" description="Helical" evidence="1">
    <location>
        <begin position="379"/>
        <end position="402"/>
    </location>
</feature>
<feature type="transmembrane region" description="Helical" evidence="1">
    <location>
        <begin position="12"/>
        <end position="30"/>
    </location>
</feature>
<evidence type="ECO:0000313" key="2">
    <source>
        <dbReference type="EMBL" id="HIX19619.1"/>
    </source>
</evidence>
<feature type="transmembrane region" description="Helical" evidence="1">
    <location>
        <begin position="342"/>
        <end position="367"/>
    </location>
</feature>
<gene>
    <name evidence="2" type="ORF">H9862_03325</name>
</gene>
<dbReference type="EMBL" id="DXFQ01000054">
    <property type="protein sequence ID" value="HIX19619.1"/>
    <property type="molecule type" value="Genomic_DNA"/>
</dbReference>
<name>A0A9D1VB62_9BACT</name>
<evidence type="ECO:0000313" key="3">
    <source>
        <dbReference type="Proteomes" id="UP000823964"/>
    </source>
</evidence>
<organism evidence="2 3">
    <name type="scientific">Candidatus Akkermansia intestinigallinarum</name>
    <dbReference type="NCBI Taxonomy" id="2838431"/>
    <lineage>
        <taxon>Bacteria</taxon>
        <taxon>Pseudomonadati</taxon>
        <taxon>Verrucomicrobiota</taxon>
        <taxon>Verrucomicrobiia</taxon>
        <taxon>Verrucomicrobiales</taxon>
        <taxon>Akkermansiaceae</taxon>
        <taxon>Akkermansia</taxon>
    </lineage>
</organism>
<feature type="transmembrane region" description="Helical" evidence="1">
    <location>
        <begin position="438"/>
        <end position="455"/>
    </location>
</feature>
<feature type="transmembrane region" description="Helical" evidence="1">
    <location>
        <begin position="193"/>
        <end position="212"/>
    </location>
</feature>
<evidence type="ECO:0000256" key="1">
    <source>
        <dbReference type="SAM" id="Phobius"/>
    </source>
</evidence>
<keyword evidence="1" id="KW-0472">Membrane</keyword>
<evidence type="ECO:0008006" key="4">
    <source>
        <dbReference type="Google" id="ProtNLM"/>
    </source>
</evidence>
<accession>A0A9D1VB62</accession>
<proteinExistence type="predicted"/>
<dbReference type="AlphaFoldDB" id="A0A9D1VB62"/>
<dbReference type="Proteomes" id="UP000823964">
    <property type="component" value="Unassembled WGS sequence"/>
</dbReference>
<comment type="caution">
    <text evidence="2">The sequence shown here is derived from an EMBL/GenBank/DDBJ whole genome shotgun (WGS) entry which is preliminary data.</text>
</comment>
<keyword evidence="1" id="KW-1133">Transmembrane helix</keyword>